<proteinExistence type="predicted"/>
<gene>
    <name evidence="2" type="ORF">BB558_001674</name>
</gene>
<feature type="domain" description="DUF4939" evidence="1">
    <location>
        <begin position="52"/>
        <end position="105"/>
    </location>
</feature>
<organism evidence="2 3">
    <name type="scientific">Smittium angustum</name>
    <dbReference type="NCBI Taxonomy" id="133377"/>
    <lineage>
        <taxon>Eukaryota</taxon>
        <taxon>Fungi</taxon>
        <taxon>Fungi incertae sedis</taxon>
        <taxon>Zoopagomycota</taxon>
        <taxon>Kickxellomycotina</taxon>
        <taxon>Harpellomycetes</taxon>
        <taxon>Harpellales</taxon>
        <taxon>Legeriomycetaceae</taxon>
        <taxon>Smittium</taxon>
    </lineage>
</organism>
<sequence length="146" mass="16625">MSINSLVQLDNRQKLNMEEVGQNITTNTVTSTQVPEINKFLEYRYLKDLEGIKEKTFSNNSIKVGLIISLFQGEDINWESPLLETNSHVLSNIQMFIAESEATFGDPDRVLTTENQIEQLNKVLILLLHIPQYSKNIRLTLSGTTI</sequence>
<evidence type="ECO:0000259" key="1">
    <source>
        <dbReference type="Pfam" id="PF16297"/>
    </source>
</evidence>
<reference evidence="2 3" key="1">
    <citation type="journal article" date="2018" name="MBio">
        <title>Comparative Genomics Reveals the Core Gene Toolbox for the Fungus-Insect Symbiosis.</title>
        <authorList>
            <person name="Wang Y."/>
            <person name="Stata M."/>
            <person name="Wang W."/>
            <person name="Stajich J.E."/>
            <person name="White M.M."/>
            <person name="Moncalvo J.M."/>
        </authorList>
    </citation>
    <scope>NUCLEOTIDE SEQUENCE [LARGE SCALE GENOMIC DNA]</scope>
    <source>
        <strain evidence="2 3">AUS-126-30</strain>
    </source>
</reference>
<dbReference type="Pfam" id="PF16297">
    <property type="entry name" value="DUF4939"/>
    <property type="match status" value="1"/>
</dbReference>
<dbReference type="InterPro" id="IPR032549">
    <property type="entry name" value="DUF4939"/>
</dbReference>
<comment type="caution">
    <text evidence="2">The sequence shown here is derived from an EMBL/GenBank/DDBJ whole genome shotgun (WGS) entry which is preliminary data.</text>
</comment>
<dbReference type="Proteomes" id="UP000245591">
    <property type="component" value="Unassembled WGS sequence"/>
</dbReference>
<accession>A0A2U1JB51</accession>
<protein>
    <recommendedName>
        <fullName evidence="1">DUF4939 domain-containing protein</fullName>
    </recommendedName>
</protein>
<dbReference type="AlphaFoldDB" id="A0A2U1JB51"/>
<name>A0A2U1JB51_SMIAN</name>
<keyword evidence="3" id="KW-1185">Reference proteome</keyword>
<evidence type="ECO:0000313" key="2">
    <source>
        <dbReference type="EMBL" id="PWA02193.1"/>
    </source>
</evidence>
<dbReference type="EMBL" id="MBFU01000098">
    <property type="protein sequence ID" value="PWA02193.1"/>
    <property type="molecule type" value="Genomic_DNA"/>
</dbReference>
<evidence type="ECO:0000313" key="3">
    <source>
        <dbReference type="Proteomes" id="UP000245591"/>
    </source>
</evidence>